<dbReference type="GO" id="GO:0003677">
    <property type="term" value="F:DNA binding"/>
    <property type="evidence" value="ECO:0007669"/>
    <property type="project" value="UniProtKB-KW"/>
</dbReference>
<sequence>MTSTPTSARGPNAVAQMLGLVGDEWTLLVMQQAMLGATRYGQFKARLPISNSVLTNRLGSLTEEGLLARHRYQERPPRDEYLITARGGALWPVLVSIWEWERHWVTEHREPLPAMRHLRCGADFTPVLTCAGCGDPTASGEVTAGWGPSGGWQRSLPTVTTRRRSSDDRRDSPSGLFPQTMSVLGNRWAFAILVAAFTGTTRFSDFQRALSAPPASTADRLQTFRDNKILITADEDPQYRLTQKGAAFLPVLVTALAWAQRAFPSTEGPAVILTHTGRGHGFSPALQCDQCGERLTRATVSVV</sequence>
<dbReference type="AlphaFoldDB" id="A0A6N4V157"/>
<name>A0A6N4V157_9MYCO</name>
<dbReference type="InterPro" id="IPR036388">
    <property type="entry name" value="WH-like_DNA-bd_sf"/>
</dbReference>
<protein>
    <submittedName>
        <fullName evidence="6">HxlR family transcriptional regulator</fullName>
    </submittedName>
</protein>
<reference evidence="6 7" key="1">
    <citation type="journal article" date="2019" name="Emerg. Microbes Infect.">
        <title>Comprehensive subspecies identification of 175 nontuberculous mycobacteria species based on 7547 genomic profiles.</title>
        <authorList>
            <person name="Matsumoto Y."/>
            <person name="Kinjo T."/>
            <person name="Motooka D."/>
            <person name="Nabeya D."/>
            <person name="Jung N."/>
            <person name="Uechi K."/>
            <person name="Horii T."/>
            <person name="Iida T."/>
            <person name="Fujita J."/>
            <person name="Nakamura S."/>
        </authorList>
    </citation>
    <scope>NUCLEOTIDE SEQUENCE [LARGE SCALE GENOMIC DNA]</scope>
    <source>
        <strain evidence="6 7">JCM 12272</strain>
    </source>
</reference>
<dbReference type="Gene3D" id="1.10.10.10">
    <property type="entry name" value="Winged helix-like DNA-binding domain superfamily/Winged helix DNA-binding domain"/>
    <property type="match status" value="2"/>
</dbReference>
<evidence type="ECO:0000259" key="5">
    <source>
        <dbReference type="PROSITE" id="PS51118"/>
    </source>
</evidence>
<dbReference type="Pfam" id="PF01638">
    <property type="entry name" value="HxlR"/>
    <property type="match status" value="2"/>
</dbReference>
<evidence type="ECO:0000256" key="2">
    <source>
        <dbReference type="ARBA" id="ARBA00023125"/>
    </source>
</evidence>
<keyword evidence="7" id="KW-1185">Reference proteome</keyword>
<accession>A0A6N4V157</accession>
<dbReference type="KEGG" id="malv:MALV_45570"/>
<evidence type="ECO:0000313" key="7">
    <source>
        <dbReference type="Proteomes" id="UP000466906"/>
    </source>
</evidence>
<dbReference type="Proteomes" id="UP000466906">
    <property type="component" value="Chromosome"/>
</dbReference>
<dbReference type="InterPro" id="IPR002577">
    <property type="entry name" value="HTH_HxlR"/>
</dbReference>
<organism evidence="6 7">
    <name type="scientific">Mycolicibacterium alvei</name>
    <dbReference type="NCBI Taxonomy" id="67081"/>
    <lineage>
        <taxon>Bacteria</taxon>
        <taxon>Bacillati</taxon>
        <taxon>Actinomycetota</taxon>
        <taxon>Actinomycetes</taxon>
        <taxon>Mycobacteriales</taxon>
        <taxon>Mycobacteriaceae</taxon>
        <taxon>Mycolicibacterium</taxon>
    </lineage>
</organism>
<feature type="region of interest" description="Disordered" evidence="4">
    <location>
        <begin position="142"/>
        <end position="176"/>
    </location>
</feature>
<dbReference type="PANTHER" id="PTHR33204:SF18">
    <property type="entry name" value="TRANSCRIPTIONAL REGULATORY PROTEIN"/>
    <property type="match status" value="1"/>
</dbReference>
<dbReference type="PANTHER" id="PTHR33204">
    <property type="entry name" value="TRANSCRIPTIONAL REGULATOR, MARR FAMILY"/>
    <property type="match status" value="1"/>
</dbReference>
<dbReference type="EMBL" id="AP022565">
    <property type="protein sequence ID" value="BBX29432.1"/>
    <property type="molecule type" value="Genomic_DNA"/>
</dbReference>
<evidence type="ECO:0000256" key="1">
    <source>
        <dbReference type="ARBA" id="ARBA00023015"/>
    </source>
</evidence>
<dbReference type="PROSITE" id="PS51118">
    <property type="entry name" value="HTH_HXLR"/>
    <property type="match status" value="2"/>
</dbReference>
<proteinExistence type="predicted"/>
<keyword evidence="2" id="KW-0238">DNA-binding</keyword>
<keyword evidence="3" id="KW-0804">Transcription</keyword>
<feature type="domain" description="HTH hxlR-type" evidence="5">
    <location>
        <begin position="10"/>
        <end position="109"/>
    </location>
</feature>
<evidence type="ECO:0000256" key="4">
    <source>
        <dbReference type="SAM" id="MobiDB-lite"/>
    </source>
</evidence>
<evidence type="ECO:0000256" key="3">
    <source>
        <dbReference type="ARBA" id="ARBA00023163"/>
    </source>
</evidence>
<evidence type="ECO:0000313" key="6">
    <source>
        <dbReference type="EMBL" id="BBX29432.1"/>
    </source>
</evidence>
<dbReference type="InterPro" id="IPR036390">
    <property type="entry name" value="WH_DNA-bd_sf"/>
</dbReference>
<keyword evidence="1" id="KW-0805">Transcription regulation</keyword>
<dbReference type="SUPFAM" id="SSF46785">
    <property type="entry name" value="Winged helix' DNA-binding domain"/>
    <property type="match status" value="2"/>
</dbReference>
<gene>
    <name evidence="6" type="ORF">MALV_45570</name>
</gene>
<feature type="domain" description="HTH hxlR-type" evidence="5">
    <location>
        <begin position="172"/>
        <end position="267"/>
    </location>
</feature>